<gene>
    <name evidence="3" type="ORF">FRZ54_07770</name>
</gene>
<dbReference type="SMART" id="SM00530">
    <property type="entry name" value="HTH_XRE"/>
    <property type="match status" value="1"/>
</dbReference>
<evidence type="ECO:0000313" key="4">
    <source>
        <dbReference type="Proteomes" id="UP000321479"/>
    </source>
</evidence>
<evidence type="ECO:0000259" key="2">
    <source>
        <dbReference type="PROSITE" id="PS50943"/>
    </source>
</evidence>
<dbReference type="InterPro" id="IPR010982">
    <property type="entry name" value="Lambda_DNA-bd_dom_sf"/>
</dbReference>
<dbReference type="CDD" id="cd00093">
    <property type="entry name" value="HTH_XRE"/>
    <property type="match status" value="1"/>
</dbReference>
<dbReference type="RefSeq" id="WP_147031065.1">
    <property type="nucleotide sequence ID" value="NZ_CP042436.1"/>
</dbReference>
<feature type="domain" description="HTH cro/C1-type" evidence="2">
    <location>
        <begin position="8"/>
        <end position="62"/>
    </location>
</feature>
<dbReference type="Gene3D" id="1.10.260.40">
    <property type="entry name" value="lambda repressor-like DNA-binding domains"/>
    <property type="match status" value="1"/>
</dbReference>
<dbReference type="GO" id="GO:0005829">
    <property type="term" value="C:cytosol"/>
    <property type="evidence" value="ECO:0007669"/>
    <property type="project" value="TreeGrafter"/>
</dbReference>
<evidence type="ECO:0000313" key="3">
    <source>
        <dbReference type="EMBL" id="QEC62488.1"/>
    </source>
</evidence>
<dbReference type="Pfam" id="PF01381">
    <property type="entry name" value="HTH_3"/>
    <property type="match status" value="1"/>
</dbReference>
<keyword evidence="1" id="KW-0238">DNA-binding</keyword>
<dbReference type="InterPro" id="IPR050807">
    <property type="entry name" value="TransReg_Diox_bact_type"/>
</dbReference>
<dbReference type="GO" id="GO:0003677">
    <property type="term" value="F:DNA binding"/>
    <property type="evidence" value="ECO:0007669"/>
    <property type="project" value="UniProtKB-KW"/>
</dbReference>
<dbReference type="PANTHER" id="PTHR46797">
    <property type="entry name" value="HTH-TYPE TRANSCRIPTIONAL REGULATOR"/>
    <property type="match status" value="1"/>
</dbReference>
<dbReference type="GO" id="GO:0003700">
    <property type="term" value="F:DNA-binding transcription factor activity"/>
    <property type="evidence" value="ECO:0007669"/>
    <property type="project" value="TreeGrafter"/>
</dbReference>
<dbReference type="SUPFAM" id="SSF47413">
    <property type="entry name" value="lambda repressor-like DNA-binding domains"/>
    <property type="match status" value="1"/>
</dbReference>
<dbReference type="OrthoDB" id="795038at2"/>
<protein>
    <submittedName>
        <fullName evidence="3">Helix-turn-helix transcriptional regulator</fullName>
    </submittedName>
</protein>
<name>A0A5B8UUC5_9SPHI</name>
<organism evidence="3 4">
    <name type="scientific">Mucilaginibacter ginsenosidivorans</name>
    <dbReference type="NCBI Taxonomy" id="398053"/>
    <lineage>
        <taxon>Bacteria</taxon>
        <taxon>Pseudomonadati</taxon>
        <taxon>Bacteroidota</taxon>
        <taxon>Sphingobacteriia</taxon>
        <taxon>Sphingobacteriales</taxon>
        <taxon>Sphingobacteriaceae</taxon>
        <taxon>Mucilaginibacter</taxon>
    </lineage>
</organism>
<evidence type="ECO:0000256" key="1">
    <source>
        <dbReference type="ARBA" id="ARBA00023125"/>
    </source>
</evidence>
<proteinExistence type="predicted"/>
<dbReference type="KEGG" id="mgin:FRZ54_07770"/>
<dbReference type="Proteomes" id="UP000321479">
    <property type="component" value="Chromosome"/>
</dbReference>
<sequence>MHTIGERIRLLRLERGWNQEFLASLLRVSVPALSKMETGITDLNLSRLDQLAEVFGLSMAGLMSRNSGREGELGEEETLRRLLEQRDVELLALQKKVIGLLEELREAVEG</sequence>
<dbReference type="AlphaFoldDB" id="A0A5B8UUC5"/>
<keyword evidence="4" id="KW-1185">Reference proteome</keyword>
<reference evidence="3 4" key="1">
    <citation type="journal article" date="2017" name="Curr. Microbiol.">
        <title>Mucilaginibacter ginsenosidivorans sp. nov., Isolated from Soil of Ginseng Field.</title>
        <authorList>
            <person name="Kim M.M."/>
            <person name="Siddiqi M.Z."/>
            <person name="Im W.T."/>
        </authorList>
    </citation>
    <scope>NUCLEOTIDE SEQUENCE [LARGE SCALE GENOMIC DNA]</scope>
    <source>
        <strain evidence="3 4">Gsoil 3017</strain>
    </source>
</reference>
<dbReference type="EMBL" id="CP042436">
    <property type="protein sequence ID" value="QEC62488.1"/>
    <property type="molecule type" value="Genomic_DNA"/>
</dbReference>
<dbReference type="PROSITE" id="PS50943">
    <property type="entry name" value="HTH_CROC1"/>
    <property type="match status" value="1"/>
</dbReference>
<dbReference type="PANTHER" id="PTHR46797:SF1">
    <property type="entry name" value="METHYLPHOSPHONATE SYNTHASE"/>
    <property type="match status" value="1"/>
</dbReference>
<dbReference type="InterPro" id="IPR001387">
    <property type="entry name" value="Cro/C1-type_HTH"/>
</dbReference>
<accession>A0A5B8UUC5</accession>